<dbReference type="Proteomes" id="UP000244090">
    <property type="component" value="Unassembled WGS sequence"/>
</dbReference>
<keyword evidence="2" id="KW-1185">Reference proteome</keyword>
<proteinExistence type="predicted"/>
<comment type="caution">
    <text evidence="1">The sequence shown here is derived from an EMBL/GenBank/DDBJ whole genome shotgun (WGS) entry which is preliminary data.</text>
</comment>
<evidence type="ECO:0000313" key="2">
    <source>
        <dbReference type="Proteomes" id="UP000244090"/>
    </source>
</evidence>
<organism evidence="1 2">
    <name type="scientific">Kordia periserrulae</name>
    <dbReference type="NCBI Taxonomy" id="701523"/>
    <lineage>
        <taxon>Bacteria</taxon>
        <taxon>Pseudomonadati</taxon>
        <taxon>Bacteroidota</taxon>
        <taxon>Flavobacteriia</taxon>
        <taxon>Flavobacteriales</taxon>
        <taxon>Flavobacteriaceae</taxon>
        <taxon>Kordia</taxon>
    </lineage>
</organism>
<accession>A0A2T6BVR6</accession>
<dbReference type="OrthoDB" id="9958912at2"/>
<sequence length="80" mass="8509">MKSLKLKKVKISRVTNLHLILGGVNGAAGQTTQEPQHPETYTLDTKYDDSCIPGTNGATLRTIGAPIDNNVTSNLNNSGD</sequence>
<dbReference type="AlphaFoldDB" id="A0A2T6BVR6"/>
<reference evidence="1 2" key="1">
    <citation type="submission" date="2018-04" db="EMBL/GenBank/DDBJ databases">
        <title>Genomic Encyclopedia of Archaeal and Bacterial Type Strains, Phase II (KMG-II): from individual species to whole genera.</title>
        <authorList>
            <person name="Goeker M."/>
        </authorList>
    </citation>
    <scope>NUCLEOTIDE SEQUENCE [LARGE SCALE GENOMIC DNA]</scope>
    <source>
        <strain evidence="1 2">DSM 25731</strain>
    </source>
</reference>
<gene>
    <name evidence="1" type="ORF">C8N46_107159</name>
</gene>
<dbReference type="EMBL" id="QBKT01000007">
    <property type="protein sequence ID" value="PTX60153.1"/>
    <property type="molecule type" value="Genomic_DNA"/>
</dbReference>
<name>A0A2T6BVR6_9FLAO</name>
<protein>
    <submittedName>
        <fullName evidence="1">Uncharacterized protein</fullName>
    </submittedName>
</protein>
<evidence type="ECO:0000313" key="1">
    <source>
        <dbReference type="EMBL" id="PTX60153.1"/>
    </source>
</evidence>
<dbReference type="RefSeq" id="WP_108115760.1">
    <property type="nucleotide sequence ID" value="NZ_QBKT01000007.1"/>
</dbReference>